<dbReference type="AlphaFoldDB" id="A0A5B1CIR6"/>
<gene>
    <name evidence="2" type="ORF">LF1_23420</name>
</gene>
<evidence type="ECO:0000313" key="3">
    <source>
        <dbReference type="Proteomes" id="UP000322699"/>
    </source>
</evidence>
<feature type="region of interest" description="Disordered" evidence="1">
    <location>
        <begin position="50"/>
        <end position="72"/>
    </location>
</feature>
<accession>A0A5B1CIR6</accession>
<name>A0A5B1CIR6_9BACT</name>
<evidence type="ECO:0000313" key="2">
    <source>
        <dbReference type="EMBL" id="KAA1259805.1"/>
    </source>
</evidence>
<dbReference type="OrthoDB" id="287149at2"/>
<organism evidence="2 3">
    <name type="scientific">Rubripirellula obstinata</name>
    <dbReference type="NCBI Taxonomy" id="406547"/>
    <lineage>
        <taxon>Bacteria</taxon>
        <taxon>Pseudomonadati</taxon>
        <taxon>Planctomycetota</taxon>
        <taxon>Planctomycetia</taxon>
        <taxon>Pirellulales</taxon>
        <taxon>Pirellulaceae</taxon>
        <taxon>Rubripirellula</taxon>
    </lineage>
</organism>
<comment type="caution">
    <text evidence="2">The sequence shown here is derived from an EMBL/GenBank/DDBJ whole genome shotgun (WGS) entry which is preliminary data.</text>
</comment>
<dbReference type="EMBL" id="VRLW01000001">
    <property type="protein sequence ID" value="KAA1259805.1"/>
    <property type="molecule type" value="Genomic_DNA"/>
</dbReference>
<sequence length="72" mass="8341">MLSPETLEAYRQMTPSERLVLTLAMMKESEPYLLLGSSAQVSRKFQRINEQNDERNSAMLSQLARSQRLDHD</sequence>
<protein>
    <submittedName>
        <fullName evidence="2">Uncharacterized protein</fullName>
    </submittedName>
</protein>
<keyword evidence="3" id="KW-1185">Reference proteome</keyword>
<reference evidence="2 3" key="1">
    <citation type="submission" date="2019-08" db="EMBL/GenBank/DDBJ databases">
        <title>Deep-cultivation of Planctomycetes and their phenomic and genomic characterization uncovers novel biology.</title>
        <authorList>
            <person name="Wiegand S."/>
            <person name="Jogler M."/>
            <person name="Boedeker C."/>
            <person name="Pinto D."/>
            <person name="Vollmers J."/>
            <person name="Rivas-Marin E."/>
            <person name="Kohn T."/>
            <person name="Peeters S.H."/>
            <person name="Heuer A."/>
            <person name="Rast P."/>
            <person name="Oberbeckmann S."/>
            <person name="Bunk B."/>
            <person name="Jeske O."/>
            <person name="Meyerdierks A."/>
            <person name="Storesund J.E."/>
            <person name="Kallscheuer N."/>
            <person name="Luecker S."/>
            <person name="Lage O.M."/>
            <person name="Pohl T."/>
            <person name="Merkel B.J."/>
            <person name="Hornburger P."/>
            <person name="Mueller R.-W."/>
            <person name="Bruemmer F."/>
            <person name="Labrenz M."/>
            <person name="Spormann A.M."/>
            <person name="Op Den Camp H."/>
            <person name="Overmann J."/>
            <person name="Amann R."/>
            <person name="Jetten M.S.M."/>
            <person name="Mascher T."/>
            <person name="Medema M.H."/>
            <person name="Devos D.P."/>
            <person name="Kaster A.-K."/>
            <person name="Ovreas L."/>
            <person name="Rohde M."/>
            <person name="Galperin M.Y."/>
            <person name="Jogler C."/>
        </authorList>
    </citation>
    <scope>NUCLEOTIDE SEQUENCE [LARGE SCALE GENOMIC DNA]</scope>
    <source>
        <strain evidence="2 3">LF1</strain>
    </source>
</reference>
<evidence type="ECO:0000256" key="1">
    <source>
        <dbReference type="SAM" id="MobiDB-lite"/>
    </source>
</evidence>
<dbReference type="RefSeq" id="WP_068262856.1">
    <property type="nucleotide sequence ID" value="NZ_LWSK01000040.1"/>
</dbReference>
<dbReference type="Proteomes" id="UP000322699">
    <property type="component" value="Unassembled WGS sequence"/>
</dbReference>
<proteinExistence type="predicted"/>